<reference evidence="3" key="1">
    <citation type="journal article" date="2019" name="Int. J. Syst. Evol. Microbiol.">
        <title>The Global Catalogue of Microorganisms (GCM) 10K type strain sequencing project: providing services to taxonomists for standard genome sequencing and annotation.</title>
        <authorList>
            <consortium name="The Broad Institute Genomics Platform"/>
            <consortium name="The Broad Institute Genome Sequencing Center for Infectious Disease"/>
            <person name="Wu L."/>
            <person name="Ma J."/>
        </authorList>
    </citation>
    <scope>NUCLEOTIDE SEQUENCE [LARGE SCALE GENOMIC DNA]</scope>
    <source>
        <strain evidence="3">KCTC 42424</strain>
    </source>
</reference>
<name>A0ABV7VNX6_9GAMM</name>
<keyword evidence="3" id="KW-1185">Reference proteome</keyword>
<keyword evidence="1" id="KW-0732">Signal</keyword>
<evidence type="ECO:0000313" key="3">
    <source>
        <dbReference type="Proteomes" id="UP001595722"/>
    </source>
</evidence>
<sequence length="95" mass="10801">MMIIKKTVCLSALIIAFVSPVNADEPIKLESSFVGDKEQPAVSYFVPWKGPGGAEKLYQKQEDKYEKSIDSVDREVMLRSMRIYNEMNLEGRGQQ</sequence>
<comment type="caution">
    <text evidence="2">The sequence shown here is derived from an EMBL/GenBank/DDBJ whole genome shotgun (WGS) entry which is preliminary data.</text>
</comment>
<dbReference type="EMBL" id="JBHRYB010000003">
    <property type="protein sequence ID" value="MFC3679190.1"/>
    <property type="molecule type" value="Genomic_DNA"/>
</dbReference>
<accession>A0ABV7VNX6</accession>
<gene>
    <name evidence="2" type="ORF">ACFOMG_03585</name>
</gene>
<dbReference type="Proteomes" id="UP001595722">
    <property type="component" value="Unassembled WGS sequence"/>
</dbReference>
<organism evidence="2 3">
    <name type="scientific">Bacterioplanoides pacificum</name>
    <dbReference type="NCBI Taxonomy" id="1171596"/>
    <lineage>
        <taxon>Bacteria</taxon>
        <taxon>Pseudomonadati</taxon>
        <taxon>Pseudomonadota</taxon>
        <taxon>Gammaproteobacteria</taxon>
        <taxon>Oceanospirillales</taxon>
        <taxon>Oceanospirillaceae</taxon>
        <taxon>Bacterioplanoides</taxon>
    </lineage>
</organism>
<evidence type="ECO:0000256" key="1">
    <source>
        <dbReference type="SAM" id="SignalP"/>
    </source>
</evidence>
<feature type="signal peptide" evidence="1">
    <location>
        <begin position="1"/>
        <end position="23"/>
    </location>
</feature>
<evidence type="ECO:0000313" key="2">
    <source>
        <dbReference type="EMBL" id="MFC3679190.1"/>
    </source>
</evidence>
<feature type="chain" id="PRO_5047145644" evidence="1">
    <location>
        <begin position="24"/>
        <end position="95"/>
    </location>
</feature>
<protein>
    <submittedName>
        <fullName evidence="2">Uncharacterized protein</fullName>
    </submittedName>
</protein>
<proteinExistence type="predicted"/>